<keyword evidence="7" id="KW-0342">GTP-binding</keyword>
<dbReference type="NCBIfam" id="TIGR00064">
    <property type="entry name" value="ftsY"/>
    <property type="match status" value="1"/>
</dbReference>
<dbReference type="InterPro" id="IPR042101">
    <property type="entry name" value="SRP54_N_sf"/>
</dbReference>
<dbReference type="Gene3D" id="3.40.50.300">
    <property type="entry name" value="P-loop containing nucleotide triphosphate hydrolases"/>
    <property type="match status" value="1"/>
</dbReference>
<keyword evidence="6" id="KW-0378">Hydrolase</keyword>
<evidence type="ECO:0000256" key="3">
    <source>
        <dbReference type="ARBA" id="ARBA00022475"/>
    </source>
</evidence>
<dbReference type="GO" id="GO:0003924">
    <property type="term" value="F:GTPase activity"/>
    <property type="evidence" value="ECO:0007669"/>
    <property type="project" value="TreeGrafter"/>
</dbReference>
<evidence type="ECO:0000256" key="6">
    <source>
        <dbReference type="ARBA" id="ARBA00022801"/>
    </source>
</evidence>
<dbReference type="InterPro" id="IPR000897">
    <property type="entry name" value="SRP54_GTPase_dom"/>
</dbReference>
<dbReference type="Pfam" id="PF02881">
    <property type="entry name" value="SRP54_N"/>
    <property type="match status" value="1"/>
</dbReference>
<dbReference type="Pfam" id="PF00448">
    <property type="entry name" value="SRP54"/>
    <property type="match status" value="1"/>
</dbReference>
<evidence type="ECO:0000256" key="8">
    <source>
        <dbReference type="ARBA" id="ARBA00023136"/>
    </source>
</evidence>
<keyword evidence="13" id="KW-1185">Reference proteome</keyword>
<keyword evidence="4" id="KW-0963">Cytoplasm</keyword>
<comment type="similarity">
    <text evidence="2">Belongs to the GTP-binding SRP family.</text>
</comment>
<keyword evidence="12" id="KW-0132">Cell division</keyword>
<evidence type="ECO:0000259" key="11">
    <source>
        <dbReference type="PROSITE" id="PS00300"/>
    </source>
</evidence>
<evidence type="ECO:0000256" key="1">
    <source>
        <dbReference type="ARBA" id="ARBA00004413"/>
    </source>
</evidence>
<dbReference type="InterPro" id="IPR027417">
    <property type="entry name" value="P-loop_NTPase"/>
</dbReference>
<dbReference type="PANTHER" id="PTHR43134:SF1">
    <property type="entry name" value="SIGNAL RECOGNITION PARTICLE RECEPTOR SUBUNIT ALPHA"/>
    <property type="match status" value="1"/>
</dbReference>
<dbReference type="GO" id="GO:0005047">
    <property type="term" value="F:signal recognition particle binding"/>
    <property type="evidence" value="ECO:0007669"/>
    <property type="project" value="TreeGrafter"/>
</dbReference>
<organism evidence="12 13">
    <name type="scientific">Blochmanniella floridana</name>
    <dbReference type="NCBI Taxonomy" id="203907"/>
    <lineage>
        <taxon>Bacteria</taxon>
        <taxon>Pseudomonadati</taxon>
        <taxon>Pseudomonadota</taxon>
        <taxon>Gammaproteobacteria</taxon>
        <taxon>Enterobacterales</taxon>
        <taxon>Enterobacteriaceae</taxon>
        <taxon>ant endosymbionts</taxon>
        <taxon>Candidatus Blochmanniella</taxon>
    </lineage>
</organism>
<evidence type="ECO:0000313" key="13">
    <source>
        <dbReference type="Proteomes" id="UP000002192"/>
    </source>
</evidence>
<evidence type="ECO:0000256" key="5">
    <source>
        <dbReference type="ARBA" id="ARBA00022741"/>
    </source>
</evidence>
<dbReference type="Proteomes" id="UP000002192">
    <property type="component" value="Chromosome"/>
</dbReference>
<dbReference type="KEGG" id="bfl:Bfl627"/>
<dbReference type="GO" id="GO:0005737">
    <property type="term" value="C:cytoplasm"/>
    <property type="evidence" value="ECO:0007669"/>
    <property type="project" value="UniProtKB-ARBA"/>
</dbReference>
<protein>
    <submittedName>
        <fullName evidence="12">Cell division protein FtsY</fullName>
    </submittedName>
</protein>
<keyword evidence="12" id="KW-0131">Cell cycle</keyword>
<evidence type="ECO:0000256" key="9">
    <source>
        <dbReference type="ARBA" id="ARBA00023170"/>
    </source>
</evidence>
<name>Q7VRI6_BLOFL</name>
<evidence type="ECO:0000256" key="4">
    <source>
        <dbReference type="ARBA" id="ARBA00022490"/>
    </source>
</evidence>
<dbReference type="STRING" id="203907.Bfl627"/>
<dbReference type="Gene3D" id="1.20.120.140">
    <property type="entry name" value="Signal recognition particle SRP54, nucleotide-binding domain"/>
    <property type="match status" value="1"/>
</dbReference>
<evidence type="ECO:0000256" key="10">
    <source>
        <dbReference type="ARBA" id="ARBA00048027"/>
    </source>
</evidence>
<dbReference type="GO" id="GO:0006614">
    <property type="term" value="P:SRP-dependent cotranslational protein targeting to membrane"/>
    <property type="evidence" value="ECO:0007669"/>
    <property type="project" value="InterPro"/>
</dbReference>
<comment type="catalytic activity">
    <reaction evidence="10">
        <text>GTP + H2O = GDP + phosphate + H(+)</text>
        <dbReference type="Rhea" id="RHEA:19669"/>
        <dbReference type="ChEBI" id="CHEBI:15377"/>
        <dbReference type="ChEBI" id="CHEBI:15378"/>
        <dbReference type="ChEBI" id="CHEBI:37565"/>
        <dbReference type="ChEBI" id="CHEBI:43474"/>
        <dbReference type="ChEBI" id="CHEBI:58189"/>
        <dbReference type="EC" id="3.6.5.4"/>
    </reaction>
</comment>
<dbReference type="eggNOG" id="COG0552">
    <property type="taxonomic scope" value="Bacteria"/>
</dbReference>
<accession>Q7VRI6</accession>
<dbReference type="SUPFAM" id="SSF52540">
    <property type="entry name" value="P-loop containing nucleoside triphosphate hydrolases"/>
    <property type="match status" value="1"/>
</dbReference>
<keyword evidence="8" id="KW-0472">Membrane</keyword>
<sequence>MDTKFTLFNKLKTSLLNTRKKIGDSIFDIFHNRIVDHDTINIIKNQLIKSDVNIQTTQKIINNFKKNTFLNMNLNSKSIYEIIHHSMLQIMKPVEKPLFITNQQPFVILVIGVNGVGKTTTVGKLAYHYRSQNKSVMIAAGDTKRAAAIDQLITFTKNIDSISIIANYSTSDSASIIFNAMQKALSQNINILIIDTAGRLQNNIHNIQELQKIQQTIKKIQPNAPHETILVLDSNIGQNSINQLKTFHSTITITGIIMTKLDGSSKGGVLLSISNCFSIPIRYLGIGQNLEDLQIFNATEFIEAILTK</sequence>
<gene>
    <name evidence="12" type="primary">ftsY</name>
    <name evidence="12" type="ordered locus">Bfl627</name>
</gene>
<dbReference type="SMART" id="SM00382">
    <property type="entry name" value="AAA"/>
    <property type="match status" value="1"/>
</dbReference>
<dbReference type="OrthoDB" id="9804720at2"/>
<dbReference type="InterPro" id="IPR004390">
    <property type="entry name" value="SR_rcpt_FtsY"/>
</dbReference>
<dbReference type="HOGENOM" id="CLU_009301_3_0_6"/>
<dbReference type="GO" id="GO:0005886">
    <property type="term" value="C:plasma membrane"/>
    <property type="evidence" value="ECO:0007669"/>
    <property type="project" value="UniProtKB-SubCell"/>
</dbReference>
<dbReference type="InterPro" id="IPR036225">
    <property type="entry name" value="SRP/SRP_N"/>
</dbReference>
<dbReference type="PROSITE" id="PS00300">
    <property type="entry name" value="SRP54"/>
    <property type="match status" value="1"/>
</dbReference>
<reference evidence="12 13" key="1">
    <citation type="journal article" date="2003" name="Proc. Natl. Acad. Sci. U.S.A.">
        <title>The genome sequence of Blochmannia floridanus: comparative analysis of reduced genomes.</title>
        <authorList>
            <person name="Gil R."/>
            <person name="Silva F.J."/>
            <person name="Zientz E."/>
            <person name="Delmotte F."/>
            <person name="Gonzalez-Candelas F."/>
            <person name="Latorre A."/>
            <person name="Rausell C."/>
            <person name="Kramerbeek J."/>
            <person name="Gadau J."/>
            <person name="Hoelldobler B."/>
            <person name="van Ham R.C.H.J."/>
            <person name="Gross R."/>
            <person name="Moya A."/>
        </authorList>
    </citation>
    <scope>NUCLEOTIDE SEQUENCE [LARGE SCALE GENOMIC DNA]</scope>
</reference>
<evidence type="ECO:0000256" key="7">
    <source>
        <dbReference type="ARBA" id="ARBA00023134"/>
    </source>
</evidence>
<keyword evidence="5" id="KW-0547">Nucleotide-binding</keyword>
<dbReference type="InterPro" id="IPR013822">
    <property type="entry name" value="Signal_recog_particl_SRP54_hlx"/>
</dbReference>
<dbReference type="GO" id="GO:0005525">
    <property type="term" value="F:GTP binding"/>
    <property type="evidence" value="ECO:0007669"/>
    <property type="project" value="UniProtKB-KW"/>
</dbReference>
<keyword evidence="3" id="KW-1003">Cell membrane</keyword>
<dbReference type="AlphaFoldDB" id="Q7VRI6"/>
<dbReference type="SMART" id="SM00962">
    <property type="entry name" value="SRP54"/>
    <property type="match status" value="1"/>
</dbReference>
<dbReference type="InterPro" id="IPR003593">
    <property type="entry name" value="AAA+_ATPase"/>
</dbReference>
<keyword evidence="9" id="KW-0675">Receptor</keyword>
<dbReference type="GO" id="GO:0051301">
    <property type="term" value="P:cell division"/>
    <property type="evidence" value="ECO:0007669"/>
    <property type="project" value="UniProtKB-KW"/>
</dbReference>
<evidence type="ECO:0000313" key="12">
    <source>
        <dbReference type="EMBL" id="CAD83302.1"/>
    </source>
</evidence>
<proteinExistence type="inferred from homology"/>
<comment type="subcellular location">
    <subcellularLocation>
        <location evidence="1">Cell membrane</location>
        <topology evidence="1">Peripheral membrane protein</topology>
        <orientation evidence="1">Cytoplasmic side</orientation>
    </subcellularLocation>
</comment>
<evidence type="ECO:0000256" key="2">
    <source>
        <dbReference type="ARBA" id="ARBA00008531"/>
    </source>
</evidence>
<dbReference type="SUPFAM" id="SSF47364">
    <property type="entry name" value="Domain of the SRP/SRP receptor G-proteins"/>
    <property type="match status" value="1"/>
</dbReference>
<dbReference type="SMART" id="SM00963">
    <property type="entry name" value="SRP54_N"/>
    <property type="match status" value="1"/>
</dbReference>
<dbReference type="PANTHER" id="PTHR43134">
    <property type="entry name" value="SIGNAL RECOGNITION PARTICLE RECEPTOR SUBUNIT ALPHA"/>
    <property type="match status" value="1"/>
</dbReference>
<dbReference type="FunFam" id="3.40.50.300:FF:000053">
    <property type="entry name" value="Signal recognition particle receptor FtsY"/>
    <property type="match status" value="1"/>
</dbReference>
<feature type="domain" description="SRP54-type proteins GTP-binding" evidence="11">
    <location>
        <begin position="280"/>
        <end position="293"/>
    </location>
</feature>
<dbReference type="EMBL" id="BX248583">
    <property type="protein sequence ID" value="CAD83302.1"/>
    <property type="molecule type" value="Genomic_DNA"/>
</dbReference>